<dbReference type="AlphaFoldDB" id="A0A0H5RCV4"/>
<reference evidence="1" key="1">
    <citation type="submission" date="2015-04" db="EMBL/GenBank/DDBJ databases">
        <title>The genome sequence of the plant pathogenic Rhizarian Plasmodiophora brassicae reveals insights in its biotrophic life cycle and the origin of chitin synthesis.</title>
        <authorList>
            <person name="Schwelm A."/>
            <person name="Fogelqvist J."/>
            <person name="Knaust A."/>
            <person name="Julke S."/>
            <person name="Lilja T."/>
            <person name="Dhandapani V."/>
            <person name="Bonilla-Rosso G."/>
            <person name="Karlsson M."/>
            <person name="Shevchenko A."/>
            <person name="Choi S.R."/>
            <person name="Kim H.G."/>
            <person name="Park J.Y."/>
            <person name="Lim Y.P."/>
            <person name="Ludwig-Muller J."/>
            <person name="Dixelius C."/>
        </authorList>
    </citation>
    <scope>NUCLEOTIDE SEQUENCE</scope>
    <source>
        <tissue evidence="1">Potato root galls</tissue>
    </source>
</reference>
<sequence>RDGDALIVMDGNVYRACRQMRSEAKPCNNQASIGRRRDSSCTIQTGSEAYIPGKSGLASDWGPVWICLLLFYVCFKKLEDGGSEDEVQIFNETLIKRGLSSRLPTLKYVPFVDAAEPSYCNPGDAALPGLGSCQTM</sequence>
<organism evidence="1">
    <name type="scientific">Spongospora subterranea</name>
    <dbReference type="NCBI Taxonomy" id="70186"/>
    <lineage>
        <taxon>Eukaryota</taxon>
        <taxon>Sar</taxon>
        <taxon>Rhizaria</taxon>
        <taxon>Endomyxa</taxon>
        <taxon>Phytomyxea</taxon>
        <taxon>Plasmodiophorida</taxon>
        <taxon>Plasmodiophoridae</taxon>
        <taxon>Spongospora</taxon>
    </lineage>
</organism>
<name>A0A0H5RCV4_9EUKA</name>
<feature type="non-terminal residue" evidence="1">
    <location>
        <position position="1"/>
    </location>
</feature>
<accession>A0A0H5RCV4</accession>
<proteinExistence type="predicted"/>
<dbReference type="EMBL" id="HACM01011663">
    <property type="protein sequence ID" value="CRZ12105.1"/>
    <property type="molecule type" value="Transcribed_RNA"/>
</dbReference>
<evidence type="ECO:0000313" key="1">
    <source>
        <dbReference type="EMBL" id="CRZ12105.1"/>
    </source>
</evidence>
<protein>
    <submittedName>
        <fullName evidence="1">Uncharacterized protein</fullName>
    </submittedName>
</protein>